<dbReference type="AlphaFoldDB" id="A0ABD2AZ91"/>
<protein>
    <submittedName>
        <fullName evidence="2">AP-1 complex subunit sigma-2 isoform X1</fullName>
    </submittedName>
</protein>
<keyword evidence="1" id="KW-0812">Transmembrane</keyword>
<keyword evidence="1" id="KW-1133">Transmembrane helix</keyword>
<feature type="transmembrane region" description="Helical" evidence="1">
    <location>
        <begin position="242"/>
        <end position="263"/>
    </location>
</feature>
<evidence type="ECO:0000256" key="1">
    <source>
        <dbReference type="SAM" id="Phobius"/>
    </source>
</evidence>
<accession>A0ABD2AZ91</accession>
<keyword evidence="3" id="KW-1185">Reference proteome</keyword>
<reference evidence="2 3" key="1">
    <citation type="journal article" date="2024" name="Ann. Entomol. Soc. Am.">
        <title>Genomic analyses of the southern and eastern yellowjacket wasps (Hymenoptera: Vespidae) reveal evolutionary signatures of social life.</title>
        <authorList>
            <person name="Catto M.A."/>
            <person name="Caine P.B."/>
            <person name="Orr S.E."/>
            <person name="Hunt B.G."/>
            <person name="Goodisman M.A.D."/>
        </authorList>
    </citation>
    <scope>NUCLEOTIDE SEQUENCE [LARGE SCALE GENOMIC DNA]</scope>
    <source>
        <strain evidence="2">233</strain>
        <tissue evidence="2">Head and thorax</tissue>
    </source>
</reference>
<comment type="caution">
    <text evidence="2">The sequence shown here is derived from an EMBL/GenBank/DDBJ whole genome shotgun (WGS) entry which is preliminary data.</text>
</comment>
<dbReference type="Proteomes" id="UP001607302">
    <property type="component" value="Unassembled WGS sequence"/>
</dbReference>
<keyword evidence="1" id="KW-0472">Membrane</keyword>
<organism evidence="2 3">
    <name type="scientific">Vespula squamosa</name>
    <name type="common">Southern yellow jacket</name>
    <name type="synonym">Wasp</name>
    <dbReference type="NCBI Taxonomy" id="30214"/>
    <lineage>
        <taxon>Eukaryota</taxon>
        <taxon>Metazoa</taxon>
        <taxon>Ecdysozoa</taxon>
        <taxon>Arthropoda</taxon>
        <taxon>Hexapoda</taxon>
        <taxon>Insecta</taxon>
        <taxon>Pterygota</taxon>
        <taxon>Neoptera</taxon>
        <taxon>Endopterygota</taxon>
        <taxon>Hymenoptera</taxon>
        <taxon>Apocrita</taxon>
        <taxon>Aculeata</taxon>
        <taxon>Vespoidea</taxon>
        <taxon>Vespidae</taxon>
        <taxon>Vespinae</taxon>
        <taxon>Vespula</taxon>
    </lineage>
</organism>
<sequence length="280" mass="33586">MPKMNNPDEQLHQKTHLENNIVQYEDWKVILMIYNCGNNISYEELFINFGGISAEEERKKERKEYIISNNINFQCETRTSNTNRASPFLRLVIWKFFRMFIQWWFVVYRFLFINKFNDNVCEVPYSMLKKKGSVHHLKLHQEDNLSQSRKKPHKDFSKITDWDNIFPRVLFSFQLARHSIGMCYHSRTLIALINNTRKSPKNLVDVIFIIYNIKVINNFNKRYIDCSVGPWKYTVGDRIDEFIFKAIVIECIIFVNYVFQYILQVEYSVLTNLSNKKEGK</sequence>
<evidence type="ECO:0000313" key="2">
    <source>
        <dbReference type="EMBL" id="KAL2725030.1"/>
    </source>
</evidence>
<evidence type="ECO:0000313" key="3">
    <source>
        <dbReference type="Proteomes" id="UP001607302"/>
    </source>
</evidence>
<name>A0ABD2AZ91_VESSQ</name>
<proteinExistence type="predicted"/>
<gene>
    <name evidence="2" type="ORF">V1478_007703</name>
</gene>
<dbReference type="EMBL" id="JAUDFV010000138">
    <property type="protein sequence ID" value="KAL2725030.1"/>
    <property type="molecule type" value="Genomic_DNA"/>
</dbReference>